<dbReference type="Gene3D" id="3.40.50.2300">
    <property type="match status" value="1"/>
</dbReference>
<organism evidence="3 4">
    <name type="scientific">Maricaulis virginensis</name>
    <dbReference type="NCBI Taxonomy" id="144022"/>
    <lineage>
        <taxon>Bacteria</taxon>
        <taxon>Pseudomonadati</taxon>
        <taxon>Pseudomonadota</taxon>
        <taxon>Alphaproteobacteria</taxon>
        <taxon>Maricaulales</taxon>
        <taxon>Maricaulaceae</taxon>
        <taxon>Maricaulis</taxon>
    </lineage>
</organism>
<dbReference type="SUPFAM" id="SSF52788">
    <property type="entry name" value="Phosphotyrosine protein phosphatases I"/>
    <property type="match status" value="1"/>
</dbReference>
<dbReference type="Proteomes" id="UP001143486">
    <property type="component" value="Unassembled WGS sequence"/>
</dbReference>
<dbReference type="Pfam" id="PF01451">
    <property type="entry name" value="LMWPc"/>
    <property type="match status" value="1"/>
</dbReference>
<evidence type="ECO:0000259" key="2">
    <source>
        <dbReference type="SMART" id="SM00226"/>
    </source>
</evidence>
<evidence type="ECO:0000313" key="3">
    <source>
        <dbReference type="EMBL" id="GLK51691.1"/>
    </source>
</evidence>
<feature type="domain" description="Phosphotyrosine protein phosphatase I" evidence="2">
    <location>
        <begin position="4"/>
        <end position="140"/>
    </location>
</feature>
<dbReference type="AlphaFoldDB" id="A0A9W6IJX2"/>
<keyword evidence="4" id="KW-1185">Reference proteome</keyword>
<name>A0A9W6IJX2_9PROT</name>
<dbReference type="EMBL" id="BSFE01000002">
    <property type="protein sequence ID" value="GLK51691.1"/>
    <property type="molecule type" value="Genomic_DNA"/>
</dbReference>
<dbReference type="PANTHER" id="PTHR43428:SF1">
    <property type="entry name" value="ARSENATE REDUCTASE"/>
    <property type="match status" value="1"/>
</dbReference>
<dbReference type="InterPro" id="IPR023485">
    <property type="entry name" value="Ptyr_pPase"/>
</dbReference>
<evidence type="ECO:0000313" key="4">
    <source>
        <dbReference type="Proteomes" id="UP001143486"/>
    </source>
</evidence>
<proteinExistence type="predicted"/>
<dbReference type="PANTHER" id="PTHR43428">
    <property type="entry name" value="ARSENATE REDUCTASE"/>
    <property type="match status" value="1"/>
</dbReference>
<accession>A0A9W6IJX2</accession>
<comment type="caution">
    <text evidence="3">The sequence shown here is derived from an EMBL/GenBank/DDBJ whole genome shotgun (WGS) entry which is preliminary data.</text>
</comment>
<gene>
    <name evidence="3" type="ORF">GCM10017621_11990</name>
</gene>
<evidence type="ECO:0000256" key="1">
    <source>
        <dbReference type="ARBA" id="ARBA00022849"/>
    </source>
</evidence>
<dbReference type="GO" id="GO:0046685">
    <property type="term" value="P:response to arsenic-containing substance"/>
    <property type="evidence" value="ECO:0007669"/>
    <property type="project" value="UniProtKB-KW"/>
</dbReference>
<reference evidence="3" key="1">
    <citation type="journal article" date="2014" name="Int. J. Syst. Evol. Microbiol.">
        <title>Complete genome sequence of Corynebacterium casei LMG S-19264T (=DSM 44701T), isolated from a smear-ripened cheese.</title>
        <authorList>
            <consortium name="US DOE Joint Genome Institute (JGI-PGF)"/>
            <person name="Walter F."/>
            <person name="Albersmeier A."/>
            <person name="Kalinowski J."/>
            <person name="Ruckert C."/>
        </authorList>
    </citation>
    <scope>NUCLEOTIDE SEQUENCE</scope>
    <source>
        <strain evidence="3">VKM B-1513</strain>
    </source>
</reference>
<protein>
    <submittedName>
        <fullName evidence="3">Protein-tyrosine-phosphatase</fullName>
    </submittedName>
</protein>
<keyword evidence="1" id="KW-0059">Arsenical resistance</keyword>
<dbReference type="InterPro" id="IPR036196">
    <property type="entry name" value="Ptyr_pPase_sf"/>
</dbReference>
<sequence length="144" mass="15451">MTTPSVLFVCGRNAIRSPMGEALWRKRFGDDVSARSCGVIPAAFADPFMVAVMLEEGIDLEDFSPIALNGVGEPAADIVVSLSTAADRTARDYAARTGAEFQAWPIPDPSETGGNRDMRLAAYRETRDAIAARIAEWDASLKSA</sequence>
<dbReference type="SMART" id="SM00226">
    <property type="entry name" value="LMWPc"/>
    <property type="match status" value="1"/>
</dbReference>
<dbReference type="RefSeq" id="WP_271186070.1">
    <property type="nucleotide sequence ID" value="NZ_BSFE01000002.1"/>
</dbReference>
<reference evidence="3" key="2">
    <citation type="submission" date="2023-01" db="EMBL/GenBank/DDBJ databases">
        <authorList>
            <person name="Sun Q."/>
            <person name="Evtushenko L."/>
        </authorList>
    </citation>
    <scope>NUCLEOTIDE SEQUENCE</scope>
    <source>
        <strain evidence="3">VKM B-1513</strain>
    </source>
</reference>